<accession>A0A8S5LWI8</accession>
<reference evidence="1" key="1">
    <citation type="journal article" date="2021" name="Proc. Natl. Acad. Sci. U.S.A.">
        <title>A Catalog of Tens of Thousands of Viruses from Human Metagenomes Reveals Hidden Associations with Chronic Diseases.</title>
        <authorList>
            <person name="Tisza M.J."/>
            <person name="Buck C.B."/>
        </authorList>
    </citation>
    <scope>NUCLEOTIDE SEQUENCE</scope>
    <source>
        <strain evidence="1">Ctx9R1</strain>
    </source>
</reference>
<name>A0A8S5LWI8_9CAUD</name>
<dbReference type="EMBL" id="BK014755">
    <property type="protein sequence ID" value="DAD74223.1"/>
    <property type="molecule type" value="Genomic_DNA"/>
</dbReference>
<evidence type="ECO:0000313" key="1">
    <source>
        <dbReference type="EMBL" id="DAD74223.1"/>
    </source>
</evidence>
<sequence>MPTHALRINVIDILKRQNLFCLFCYVSRETLSHFISCLL</sequence>
<proteinExistence type="predicted"/>
<protein>
    <submittedName>
        <fullName evidence="1">Uncharacterized protein</fullName>
    </submittedName>
</protein>
<organism evidence="1">
    <name type="scientific">Podoviridae sp. ctx9R1</name>
    <dbReference type="NCBI Taxonomy" id="2826589"/>
    <lineage>
        <taxon>Viruses</taxon>
        <taxon>Duplodnaviria</taxon>
        <taxon>Heunggongvirae</taxon>
        <taxon>Uroviricota</taxon>
        <taxon>Caudoviricetes</taxon>
    </lineage>
</organism>